<protein>
    <recommendedName>
        <fullName evidence="1">PrcB C-terminal domain-containing protein</fullName>
    </recommendedName>
</protein>
<reference evidence="2 3" key="1">
    <citation type="submission" date="2016-02" db="EMBL/GenBank/DDBJ databases">
        <title>Genome sequence of Moorella mulderi DSM 14980.</title>
        <authorList>
            <person name="Poehlein A."/>
            <person name="Daniel R."/>
        </authorList>
    </citation>
    <scope>NUCLEOTIDE SEQUENCE [LARGE SCALE GENOMIC DNA]</scope>
    <source>
        <strain evidence="2 3">DSM 14980</strain>
    </source>
</reference>
<dbReference type="EMBL" id="LTBC01000002">
    <property type="protein sequence ID" value="KYH32895.1"/>
    <property type="molecule type" value="Genomic_DNA"/>
</dbReference>
<comment type="caution">
    <text evidence="2">The sequence shown here is derived from an EMBL/GenBank/DDBJ whole genome shotgun (WGS) entry which is preliminary data.</text>
</comment>
<feature type="domain" description="PrcB C-terminal" evidence="1">
    <location>
        <begin position="60"/>
        <end position="115"/>
    </location>
</feature>
<dbReference type="Pfam" id="PF14343">
    <property type="entry name" value="PrcB_C"/>
    <property type="match status" value="1"/>
</dbReference>
<dbReference type="InterPro" id="IPR025748">
    <property type="entry name" value="PrcB_C_dom"/>
</dbReference>
<evidence type="ECO:0000313" key="3">
    <source>
        <dbReference type="Proteomes" id="UP000075670"/>
    </source>
</evidence>
<evidence type="ECO:0000313" key="2">
    <source>
        <dbReference type="EMBL" id="KYH32895.1"/>
    </source>
</evidence>
<dbReference type="AlphaFoldDB" id="A0A151AZ11"/>
<proteinExistence type="predicted"/>
<organism evidence="2 3">
    <name type="scientific">Moorella mulderi DSM 14980</name>
    <dbReference type="NCBI Taxonomy" id="1122241"/>
    <lineage>
        <taxon>Bacteria</taxon>
        <taxon>Bacillati</taxon>
        <taxon>Bacillota</taxon>
        <taxon>Clostridia</taxon>
        <taxon>Neomoorellales</taxon>
        <taxon>Neomoorellaceae</taxon>
        <taxon>Neomoorella</taxon>
    </lineage>
</organism>
<accession>A0A151AZ11</accession>
<name>A0A151AZ11_9FIRM</name>
<evidence type="ECO:0000259" key="1">
    <source>
        <dbReference type="Pfam" id="PF14343"/>
    </source>
</evidence>
<dbReference type="Proteomes" id="UP000075670">
    <property type="component" value="Unassembled WGS sequence"/>
</dbReference>
<sequence length="147" mass="16502">MKSGIPICRRDASIPFRLLPDPGSWAIPSPEALFLVLTEENYQKYYHGAPKGADFIQNVYLLACWGIKPNPGYKISISQIAQHDWEVIIKIKFIEPEPLKFYPQVVTHPLMVAEVAKAALSPRGLLTFIFVAEKGLELARLENNVSP</sequence>
<gene>
    <name evidence="2" type="ORF">MOMUL_06730</name>
</gene>
<keyword evidence="3" id="KW-1185">Reference proteome</keyword>